<dbReference type="EMBL" id="PP911589">
    <property type="protein sequence ID" value="XCA47481.1"/>
    <property type="molecule type" value="Genomic_DNA"/>
</dbReference>
<sequence length="109" mass="13041">MEEDTLEEFMRFACECMARENFFGPEDQHTPGTPRFSKNVMGDLGNGDIMRYVRRDLYMDKPGHYEWVFVSKRHRALVYKITDWGFGDIKARWVMHGEYLFQFDTVLND</sequence>
<reference evidence="1" key="1">
    <citation type="submission" date="2024-06" db="EMBL/GenBank/DDBJ databases">
        <title>Evidence of context-dependent and transient costs of resisting viral infection in isolates of the marine microalga Micromonas sp. (class Mamiellophyceae).</title>
        <authorList>
            <person name="Bedi de Silva A."/>
            <person name="Schvarcz C.R."/>
            <person name="Steward G.R."/>
            <person name="Edwards K.F."/>
        </authorList>
    </citation>
    <scope>NUCLEOTIDE SEQUENCE</scope>
    <source>
        <strain evidence="1">McV-KB2</strain>
    </source>
</reference>
<evidence type="ECO:0000313" key="1">
    <source>
        <dbReference type="EMBL" id="XCA47481.1"/>
    </source>
</evidence>
<organism evidence="1">
    <name type="scientific">Micromonas commoda virus</name>
    <dbReference type="NCBI Taxonomy" id="3057169"/>
    <lineage>
        <taxon>Viruses</taxon>
        <taxon>Varidnaviria</taxon>
        <taxon>Bamfordvirae</taxon>
        <taxon>Nucleocytoviricota</taxon>
        <taxon>Megaviricetes</taxon>
        <taxon>Algavirales</taxon>
        <taxon>Phycodnaviridae</taxon>
    </lineage>
</organism>
<accession>A0AAU7YR27</accession>
<protein>
    <submittedName>
        <fullName evidence="1">Uncharacterized protein</fullName>
    </submittedName>
</protein>
<name>A0AAU7YR27_9PHYC</name>
<proteinExistence type="predicted"/>